<accession>A0AB39YQ46</accession>
<feature type="domain" description="Gfo/Idh/MocA-like oxidoreductase N-terminal" evidence="4">
    <location>
        <begin position="33"/>
        <end position="150"/>
    </location>
</feature>
<dbReference type="EMBL" id="CP165735">
    <property type="protein sequence ID" value="XDV71288.1"/>
    <property type="molecule type" value="Genomic_DNA"/>
</dbReference>
<evidence type="ECO:0000313" key="6">
    <source>
        <dbReference type="EMBL" id="XDV71288.1"/>
    </source>
</evidence>
<protein>
    <submittedName>
        <fullName evidence="6">Gfo/Idh/MocA family protein</fullName>
    </submittedName>
</protein>
<comment type="similarity">
    <text evidence="1">Belongs to the Gfo/Idh/MocA family.</text>
</comment>
<evidence type="ECO:0000259" key="4">
    <source>
        <dbReference type="Pfam" id="PF01408"/>
    </source>
</evidence>
<feature type="domain" description="GFO/IDH/MocA-like oxidoreductase" evidence="5">
    <location>
        <begin position="158"/>
        <end position="280"/>
    </location>
</feature>
<dbReference type="AlphaFoldDB" id="A0AB39YQ46"/>
<dbReference type="GO" id="GO:0000166">
    <property type="term" value="F:nucleotide binding"/>
    <property type="evidence" value="ECO:0007669"/>
    <property type="project" value="InterPro"/>
</dbReference>
<dbReference type="InterPro" id="IPR051317">
    <property type="entry name" value="Gfo/Idh/MocA_oxidoreduct"/>
</dbReference>
<dbReference type="Gene3D" id="3.30.360.10">
    <property type="entry name" value="Dihydrodipicolinate Reductase, domain 2"/>
    <property type="match status" value="1"/>
</dbReference>
<dbReference type="RefSeq" id="WP_369745430.1">
    <property type="nucleotide sequence ID" value="NZ_CP165735.1"/>
</dbReference>
<dbReference type="PANTHER" id="PTHR43708:SF5">
    <property type="entry name" value="CONSERVED EXPRESSED OXIDOREDUCTASE (EUROFUNG)-RELATED"/>
    <property type="match status" value="1"/>
</dbReference>
<organism evidence="6">
    <name type="scientific">Paenarthrobacter sp. AMU7</name>
    <dbReference type="NCBI Taxonomy" id="3162492"/>
    <lineage>
        <taxon>Bacteria</taxon>
        <taxon>Bacillati</taxon>
        <taxon>Actinomycetota</taxon>
        <taxon>Actinomycetes</taxon>
        <taxon>Micrococcales</taxon>
        <taxon>Micrococcaceae</taxon>
        <taxon>Paenarthrobacter</taxon>
    </lineage>
</organism>
<dbReference type="InterPro" id="IPR055170">
    <property type="entry name" value="GFO_IDH_MocA-like_dom"/>
</dbReference>
<evidence type="ECO:0000256" key="3">
    <source>
        <dbReference type="ARBA" id="ARBA00023027"/>
    </source>
</evidence>
<dbReference type="Gene3D" id="3.40.50.720">
    <property type="entry name" value="NAD(P)-binding Rossmann-like Domain"/>
    <property type="match status" value="1"/>
</dbReference>
<proteinExistence type="inferred from homology"/>
<dbReference type="InterPro" id="IPR000683">
    <property type="entry name" value="Gfo/Idh/MocA-like_OxRdtase_N"/>
</dbReference>
<keyword evidence="3" id="KW-0520">NAD</keyword>
<dbReference type="PANTHER" id="PTHR43708">
    <property type="entry name" value="CONSERVED EXPRESSED OXIDOREDUCTASE (EUROFUNG)"/>
    <property type="match status" value="1"/>
</dbReference>
<evidence type="ECO:0000259" key="5">
    <source>
        <dbReference type="Pfam" id="PF22725"/>
    </source>
</evidence>
<dbReference type="SUPFAM" id="SSF51735">
    <property type="entry name" value="NAD(P)-binding Rossmann-fold domains"/>
    <property type="match status" value="1"/>
</dbReference>
<dbReference type="SUPFAM" id="SSF55347">
    <property type="entry name" value="Glyceraldehyde-3-phosphate dehydrogenase-like, C-terminal domain"/>
    <property type="match status" value="1"/>
</dbReference>
<evidence type="ECO:0000256" key="1">
    <source>
        <dbReference type="ARBA" id="ARBA00010928"/>
    </source>
</evidence>
<sequence length="369" mass="39484">MTTNSTATTNSAEAFTSAARYLPPVPRTAGHGVGLIGCGFISEAQLAAYQEAGFDVVVLCDRTLAKAEARREAYAPQSRVTTDVENVLSDPAVDIVDIATHVPGRPELIRRALRAGKHVLSQKPFVSSIADGERLVEEARTTGRTLAVNHNGRWAPHFAAALALVSDGAVGEPTSADFTVYWPHDQAFEHDPHFSTMEDLILYDFGIHWFDVVAQLMSKAGDAQRVYASVGHRRGAKVPVATDADVVIEYAAARATISFRASAPLAEKGMYRIEGTEGTVAHEGHSLGGEVVTLTRQDGSSAIDLQGDWWSNGMRGTMAELMDAVETGRSARNSAETSLAGLRLCFAALHSARTHVPVDPATVDARHAN</sequence>
<name>A0AB39YQ46_9MICC</name>
<dbReference type="GO" id="GO:0016491">
    <property type="term" value="F:oxidoreductase activity"/>
    <property type="evidence" value="ECO:0007669"/>
    <property type="project" value="UniProtKB-KW"/>
</dbReference>
<evidence type="ECO:0000256" key="2">
    <source>
        <dbReference type="ARBA" id="ARBA00023002"/>
    </source>
</evidence>
<dbReference type="Pfam" id="PF01408">
    <property type="entry name" value="GFO_IDH_MocA"/>
    <property type="match status" value="1"/>
</dbReference>
<reference evidence="6" key="1">
    <citation type="submission" date="2024-07" db="EMBL/GenBank/DDBJ databases">
        <authorList>
            <person name="Li J."/>
            <person name="Wei H."/>
            <person name="Ma J."/>
        </authorList>
    </citation>
    <scope>NUCLEOTIDE SEQUENCE</scope>
    <source>
        <strain evidence="6">AMU7</strain>
    </source>
</reference>
<gene>
    <name evidence="6" type="ORF">ABQM86_20390</name>
</gene>
<dbReference type="InterPro" id="IPR036291">
    <property type="entry name" value="NAD(P)-bd_dom_sf"/>
</dbReference>
<keyword evidence="2" id="KW-0560">Oxidoreductase</keyword>
<dbReference type="Pfam" id="PF22725">
    <property type="entry name" value="GFO_IDH_MocA_C3"/>
    <property type="match status" value="1"/>
</dbReference>